<keyword evidence="4" id="KW-1185">Reference proteome</keyword>
<dbReference type="InterPro" id="IPR006976">
    <property type="entry name" value="VanZ-like"/>
</dbReference>
<name>A0A1G5ATB3_9GAMM</name>
<feature type="transmembrane region" description="Helical" evidence="1">
    <location>
        <begin position="12"/>
        <end position="31"/>
    </location>
</feature>
<organism evidence="3 4">
    <name type="scientific">Thiohalorhabdus denitrificans</name>
    <dbReference type="NCBI Taxonomy" id="381306"/>
    <lineage>
        <taxon>Bacteria</taxon>
        <taxon>Pseudomonadati</taxon>
        <taxon>Pseudomonadota</taxon>
        <taxon>Gammaproteobacteria</taxon>
        <taxon>Thiohalorhabdales</taxon>
        <taxon>Thiohalorhabdaceae</taxon>
        <taxon>Thiohalorhabdus</taxon>
    </lineage>
</organism>
<evidence type="ECO:0000313" key="3">
    <source>
        <dbReference type="EMBL" id="SCX81135.1"/>
    </source>
</evidence>
<dbReference type="RefSeq" id="WP_054966329.1">
    <property type="nucleotide sequence ID" value="NZ_FMUN01000001.1"/>
</dbReference>
<dbReference type="NCBIfam" id="NF037970">
    <property type="entry name" value="vanZ_1"/>
    <property type="match status" value="1"/>
</dbReference>
<feature type="transmembrane region" description="Helical" evidence="1">
    <location>
        <begin position="47"/>
        <end position="64"/>
    </location>
</feature>
<evidence type="ECO:0000256" key="1">
    <source>
        <dbReference type="SAM" id="Phobius"/>
    </source>
</evidence>
<gene>
    <name evidence="3" type="ORF">SAMN05661077_0536</name>
</gene>
<keyword evidence="1" id="KW-0472">Membrane</keyword>
<dbReference type="Proteomes" id="UP000183104">
    <property type="component" value="Unassembled WGS sequence"/>
</dbReference>
<protein>
    <submittedName>
        <fullName evidence="3">VanZ like family protein</fullName>
    </submittedName>
</protein>
<feature type="transmembrane region" description="Helical" evidence="1">
    <location>
        <begin position="71"/>
        <end position="88"/>
    </location>
</feature>
<proteinExistence type="predicted"/>
<evidence type="ECO:0000259" key="2">
    <source>
        <dbReference type="Pfam" id="PF04892"/>
    </source>
</evidence>
<dbReference type="OrthoDB" id="8564037at2"/>
<dbReference type="AlphaFoldDB" id="A0A1G5ATB3"/>
<dbReference type="EMBL" id="FMUN01000001">
    <property type="protein sequence ID" value="SCX81135.1"/>
    <property type="molecule type" value="Genomic_DNA"/>
</dbReference>
<feature type="domain" description="VanZ-like" evidence="2">
    <location>
        <begin position="44"/>
        <end position="124"/>
    </location>
</feature>
<keyword evidence="1" id="KW-1133">Transmembrane helix</keyword>
<feature type="transmembrane region" description="Helical" evidence="1">
    <location>
        <begin position="108"/>
        <end position="125"/>
    </location>
</feature>
<accession>A0A1G5ATB3</accession>
<sequence length="143" mass="15022">MNEETPPAAGAARWVSAWLVWAVVIGLSSHLPGETLPAQPFEGADKVLHIGAYLVLGVLGVGAVARLRPHWPRPVVGSVALVVGALFGALDEYHQSFVAGRDRSMEDWVADLLGLAVAVIVARAARGGLARAWFGLSSPPRAD</sequence>
<keyword evidence="1" id="KW-0812">Transmembrane</keyword>
<reference evidence="4" key="1">
    <citation type="submission" date="2016-10" db="EMBL/GenBank/DDBJ databases">
        <authorList>
            <person name="Varghese N."/>
        </authorList>
    </citation>
    <scope>NUCLEOTIDE SEQUENCE [LARGE SCALE GENOMIC DNA]</scope>
    <source>
        <strain evidence="4">HL 19</strain>
    </source>
</reference>
<dbReference type="Pfam" id="PF04892">
    <property type="entry name" value="VanZ"/>
    <property type="match status" value="1"/>
</dbReference>
<evidence type="ECO:0000313" key="4">
    <source>
        <dbReference type="Proteomes" id="UP000183104"/>
    </source>
</evidence>